<dbReference type="EMBL" id="SLZY01000006">
    <property type="protein sequence ID" value="TCS72202.1"/>
    <property type="molecule type" value="Genomic_DNA"/>
</dbReference>
<evidence type="ECO:0000313" key="3">
    <source>
        <dbReference type="Proteomes" id="UP000295135"/>
    </source>
</evidence>
<dbReference type="Proteomes" id="UP000295135">
    <property type="component" value="Unassembled WGS sequence"/>
</dbReference>
<reference evidence="2 3" key="1">
    <citation type="submission" date="2019-03" db="EMBL/GenBank/DDBJ databases">
        <title>Genomic Encyclopedia of Type Strains, Phase IV (KMG-IV): sequencing the most valuable type-strain genomes for metagenomic binning, comparative biology and taxonomic classification.</title>
        <authorList>
            <person name="Goeker M."/>
        </authorList>
    </citation>
    <scope>NUCLEOTIDE SEQUENCE [LARGE SCALE GENOMIC DNA]</scope>
    <source>
        <strain evidence="2 3">DSM 103923</strain>
    </source>
</reference>
<keyword evidence="1" id="KW-0472">Membrane</keyword>
<name>A0A4R3JW10_9PROT</name>
<comment type="caution">
    <text evidence="2">The sequence shown here is derived from an EMBL/GenBank/DDBJ whole genome shotgun (WGS) entry which is preliminary data.</text>
</comment>
<dbReference type="RefSeq" id="WP_126463788.1">
    <property type="nucleotide sequence ID" value="NZ_AP018721.1"/>
</dbReference>
<keyword evidence="3" id="KW-1185">Reference proteome</keyword>
<gene>
    <name evidence="2" type="ORF">EDC61_106117</name>
</gene>
<protein>
    <submittedName>
        <fullName evidence="2">Uncharacterized protein</fullName>
    </submittedName>
</protein>
<proteinExistence type="predicted"/>
<dbReference type="AlphaFoldDB" id="A0A4R3JW10"/>
<feature type="transmembrane region" description="Helical" evidence="1">
    <location>
        <begin position="9"/>
        <end position="26"/>
    </location>
</feature>
<accession>A0A4R3JW10</accession>
<evidence type="ECO:0000313" key="2">
    <source>
        <dbReference type="EMBL" id="TCS72202.1"/>
    </source>
</evidence>
<sequence>MSTSKLRRGALAIAVLIVIAVGWVAWDVLLLPSSFHEALFRYRLGNAVQAQAKAIDLAELASFEWEEVCAHHPYDGEFKHPKYGRTYQAPMNAAQDEVWVLLFIEKDGRPTYISGSCTRGGASIGDFGCRSRSQAILRLEQAGLCPSFSATVKRQGNLNLRGLGSVLERELV</sequence>
<keyword evidence="1" id="KW-0812">Transmembrane</keyword>
<keyword evidence="1" id="KW-1133">Transmembrane helix</keyword>
<evidence type="ECO:0000256" key="1">
    <source>
        <dbReference type="SAM" id="Phobius"/>
    </source>
</evidence>
<organism evidence="2 3">
    <name type="scientific">Sulfuritortus calidifontis</name>
    <dbReference type="NCBI Taxonomy" id="1914471"/>
    <lineage>
        <taxon>Bacteria</taxon>
        <taxon>Pseudomonadati</taxon>
        <taxon>Pseudomonadota</taxon>
        <taxon>Betaproteobacteria</taxon>
        <taxon>Nitrosomonadales</taxon>
        <taxon>Thiobacillaceae</taxon>
        <taxon>Sulfuritortus</taxon>
    </lineage>
</organism>
<dbReference type="OrthoDB" id="9999987at2"/>